<protein>
    <submittedName>
        <fullName evidence="2">YqgE/AlgH family protein</fullName>
    </submittedName>
</protein>
<dbReference type="EMBL" id="JADIMW010000048">
    <property type="protein sequence ID" value="MBO8438136.1"/>
    <property type="molecule type" value="Genomic_DNA"/>
</dbReference>
<comment type="similarity">
    <text evidence="1">Belongs to the UPF0301 (AlgH) family.</text>
</comment>
<gene>
    <name evidence="2" type="ORF">IAC54_04470</name>
</gene>
<sequence>MITLSDIYAIQANKEKPGKGKVLVASPFITEKCFKRSVVYLFEEGEDDTYIGLVLNKKSGCFLGDIIREIKWLPKIPVYLGGPVGTNRLLYLHCLGNIFTDSVHIKENIYLGTDLLSVISYISAGNKIDGYVKFFLGYSGWGAGQLKMEIATEGWGVANLQNSDSCLKYDNSLWRKSVITLGEGYSSWLRIPGSYNYN</sequence>
<evidence type="ECO:0000313" key="3">
    <source>
        <dbReference type="Proteomes" id="UP000823636"/>
    </source>
</evidence>
<evidence type="ECO:0000313" key="2">
    <source>
        <dbReference type="EMBL" id="MBO8438136.1"/>
    </source>
</evidence>
<dbReference type="AlphaFoldDB" id="A0A9D9E4Q8"/>
<dbReference type="InterPro" id="IPR003774">
    <property type="entry name" value="AlgH-like"/>
</dbReference>
<evidence type="ECO:0000256" key="1">
    <source>
        <dbReference type="ARBA" id="ARBA00009600"/>
    </source>
</evidence>
<proteinExistence type="inferred from homology"/>
<name>A0A9D9E4Q8_9BACT</name>
<dbReference type="Gene3D" id="3.40.1740.10">
    <property type="entry name" value="VC0467-like"/>
    <property type="match status" value="1"/>
</dbReference>
<reference evidence="2" key="2">
    <citation type="journal article" date="2021" name="PeerJ">
        <title>Extensive microbial diversity within the chicken gut microbiome revealed by metagenomics and culture.</title>
        <authorList>
            <person name="Gilroy R."/>
            <person name="Ravi A."/>
            <person name="Getino M."/>
            <person name="Pursley I."/>
            <person name="Horton D.L."/>
            <person name="Alikhan N.F."/>
            <person name="Baker D."/>
            <person name="Gharbi K."/>
            <person name="Hall N."/>
            <person name="Watson M."/>
            <person name="Adriaenssens E.M."/>
            <person name="Foster-Nyarko E."/>
            <person name="Jarju S."/>
            <person name="Secka A."/>
            <person name="Antonio M."/>
            <person name="Oren A."/>
            <person name="Chaudhuri R.R."/>
            <person name="La Ragione R."/>
            <person name="Hildebrand F."/>
            <person name="Pallen M.J."/>
        </authorList>
    </citation>
    <scope>NUCLEOTIDE SEQUENCE</scope>
    <source>
        <strain evidence="2">G3-4614</strain>
    </source>
</reference>
<reference evidence="2" key="1">
    <citation type="submission" date="2020-10" db="EMBL/GenBank/DDBJ databases">
        <authorList>
            <person name="Gilroy R."/>
        </authorList>
    </citation>
    <scope>NUCLEOTIDE SEQUENCE</scope>
    <source>
        <strain evidence="2">G3-4614</strain>
    </source>
</reference>
<dbReference type="GO" id="GO:0005829">
    <property type="term" value="C:cytosol"/>
    <property type="evidence" value="ECO:0007669"/>
    <property type="project" value="TreeGrafter"/>
</dbReference>
<accession>A0A9D9E4Q8</accession>
<dbReference type="PANTHER" id="PTHR30327">
    <property type="entry name" value="UNCHARACTERIZED PROTEIN YQGE"/>
    <property type="match status" value="1"/>
</dbReference>
<dbReference type="SUPFAM" id="SSF143456">
    <property type="entry name" value="VC0467-like"/>
    <property type="match status" value="1"/>
</dbReference>
<organism evidence="2 3">
    <name type="scientific">Candidatus Caccoplasma merdipullorum</name>
    <dbReference type="NCBI Taxonomy" id="2840718"/>
    <lineage>
        <taxon>Bacteria</taxon>
        <taxon>Pseudomonadati</taxon>
        <taxon>Bacteroidota</taxon>
        <taxon>Bacteroidia</taxon>
        <taxon>Bacteroidales</taxon>
        <taxon>Bacteroidaceae</taxon>
        <taxon>Bacteroidaceae incertae sedis</taxon>
        <taxon>Candidatus Caccoplasma</taxon>
    </lineage>
</organism>
<comment type="caution">
    <text evidence="2">The sequence shown here is derived from an EMBL/GenBank/DDBJ whole genome shotgun (WGS) entry which is preliminary data.</text>
</comment>
<dbReference type="Pfam" id="PF02622">
    <property type="entry name" value="DUF179"/>
    <property type="match status" value="1"/>
</dbReference>
<dbReference type="Proteomes" id="UP000823636">
    <property type="component" value="Unassembled WGS sequence"/>
</dbReference>
<dbReference type="PANTHER" id="PTHR30327:SF1">
    <property type="entry name" value="UPF0301 PROTEIN YQGE"/>
    <property type="match status" value="1"/>
</dbReference>